<reference evidence="1" key="1">
    <citation type="submission" date="2018-02" db="EMBL/GenBank/DDBJ databases">
        <title>Rhizophora mucronata_Transcriptome.</title>
        <authorList>
            <person name="Meera S.P."/>
            <person name="Sreeshan A."/>
            <person name="Augustine A."/>
        </authorList>
    </citation>
    <scope>NUCLEOTIDE SEQUENCE</scope>
    <source>
        <tissue evidence="1">Leaf</tissue>
    </source>
</reference>
<organism evidence="1">
    <name type="scientific">Rhizophora mucronata</name>
    <name type="common">Asiatic mangrove</name>
    <dbReference type="NCBI Taxonomy" id="61149"/>
    <lineage>
        <taxon>Eukaryota</taxon>
        <taxon>Viridiplantae</taxon>
        <taxon>Streptophyta</taxon>
        <taxon>Embryophyta</taxon>
        <taxon>Tracheophyta</taxon>
        <taxon>Spermatophyta</taxon>
        <taxon>Magnoliopsida</taxon>
        <taxon>eudicotyledons</taxon>
        <taxon>Gunneridae</taxon>
        <taxon>Pentapetalae</taxon>
        <taxon>rosids</taxon>
        <taxon>fabids</taxon>
        <taxon>Malpighiales</taxon>
        <taxon>Rhizophoraceae</taxon>
        <taxon>Rhizophora</taxon>
    </lineage>
</organism>
<dbReference type="AlphaFoldDB" id="A0A2P2IVI5"/>
<evidence type="ECO:0000313" key="1">
    <source>
        <dbReference type="EMBL" id="MBW85213.1"/>
    </source>
</evidence>
<name>A0A2P2IVI5_RHIMU</name>
<dbReference type="EMBL" id="GGEC01004730">
    <property type="protein sequence ID" value="MBW85213.1"/>
    <property type="molecule type" value="Transcribed_RNA"/>
</dbReference>
<sequence>MKMSQGRRRLGIHQKMEFF</sequence>
<accession>A0A2P2IVI5</accession>
<proteinExistence type="predicted"/>
<protein>
    <submittedName>
        <fullName evidence="1">Uncharacterized protein</fullName>
    </submittedName>
</protein>